<dbReference type="Proteomes" id="UP000094389">
    <property type="component" value="Unassembled WGS sequence"/>
</dbReference>
<dbReference type="RefSeq" id="XP_020070423.1">
    <property type="nucleotide sequence ID" value="XM_020215151.1"/>
</dbReference>
<dbReference type="InterPro" id="IPR032675">
    <property type="entry name" value="LRR_dom_sf"/>
</dbReference>
<sequence>MHEDEMYDMYPTSSCEYSSDDDFDDESDNGSKNKPIHSVEEDVGKSQGRDDKESSQKEQHDHPLTNYGLYFRNITQRCKFGNLYGNIHLLNNYLCVIFVCEHPWEFEGDYKIPELHVHKKYFYTGMYPWSGDLKAGCFEHNCEVRYGTRNTFEFSTYDIMFDSFEWNPVIFRFNHLGTLRFHNTIVDTVALEELPELTTLVLQDCECWPESSTWDLPSLQTLEVFGKFETIEPLIDFESTELQRLYLNHIVDVDSLSNINNSSLLEVFMCFKIDAYHLVDLTDLCFQSVKKIRIEAESILISGLELPNAKEFSLSLCPEEHCPSKATDALISITAPKLEKFAIFGGVFEVVEDIDIPIWERSTKIPRTTS</sequence>
<dbReference type="AlphaFoldDB" id="A0A1E4S1K2"/>
<evidence type="ECO:0000256" key="1">
    <source>
        <dbReference type="SAM" id="MobiDB-lite"/>
    </source>
</evidence>
<dbReference type="Gene3D" id="3.80.10.10">
    <property type="entry name" value="Ribonuclease Inhibitor"/>
    <property type="match status" value="1"/>
</dbReference>
<gene>
    <name evidence="2" type="ORF">CYBJADRAFT_167945</name>
</gene>
<organism evidence="2 3">
    <name type="scientific">Cyberlindnera jadinii (strain ATCC 18201 / CBS 1600 / BCRC 20928 / JCM 3617 / NBRC 0987 / NRRL Y-1542)</name>
    <name type="common">Torula yeast</name>
    <name type="synonym">Candida utilis</name>
    <dbReference type="NCBI Taxonomy" id="983966"/>
    <lineage>
        <taxon>Eukaryota</taxon>
        <taxon>Fungi</taxon>
        <taxon>Dikarya</taxon>
        <taxon>Ascomycota</taxon>
        <taxon>Saccharomycotina</taxon>
        <taxon>Saccharomycetes</taxon>
        <taxon>Phaffomycetales</taxon>
        <taxon>Phaffomycetaceae</taxon>
        <taxon>Cyberlindnera</taxon>
    </lineage>
</organism>
<dbReference type="EMBL" id="KV453931">
    <property type="protein sequence ID" value="ODV73384.1"/>
    <property type="molecule type" value="Genomic_DNA"/>
</dbReference>
<accession>A0A1E4S1K2</accession>
<proteinExistence type="predicted"/>
<keyword evidence="3" id="KW-1185">Reference proteome</keyword>
<feature type="compositionally biased region" description="Acidic residues" evidence="1">
    <location>
        <begin position="18"/>
        <end position="28"/>
    </location>
</feature>
<feature type="region of interest" description="Disordered" evidence="1">
    <location>
        <begin position="1"/>
        <end position="61"/>
    </location>
</feature>
<evidence type="ECO:0000313" key="3">
    <source>
        <dbReference type="Proteomes" id="UP000094389"/>
    </source>
</evidence>
<evidence type="ECO:0000313" key="2">
    <source>
        <dbReference type="EMBL" id="ODV73384.1"/>
    </source>
</evidence>
<reference evidence="2 3" key="1">
    <citation type="journal article" date="2016" name="Proc. Natl. Acad. Sci. U.S.A.">
        <title>Comparative genomics of biotechnologically important yeasts.</title>
        <authorList>
            <person name="Riley R."/>
            <person name="Haridas S."/>
            <person name="Wolfe K.H."/>
            <person name="Lopes M.R."/>
            <person name="Hittinger C.T."/>
            <person name="Goeker M."/>
            <person name="Salamov A.A."/>
            <person name="Wisecaver J.H."/>
            <person name="Long T.M."/>
            <person name="Calvey C.H."/>
            <person name="Aerts A.L."/>
            <person name="Barry K.W."/>
            <person name="Choi C."/>
            <person name="Clum A."/>
            <person name="Coughlan A.Y."/>
            <person name="Deshpande S."/>
            <person name="Douglass A.P."/>
            <person name="Hanson S.J."/>
            <person name="Klenk H.-P."/>
            <person name="LaButti K.M."/>
            <person name="Lapidus A."/>
            <person name="Lindquist E.A."/>
            <person name="Lipzen A.M."/>
            <person name="Meier-Kolthoff J.P."/>
            <person name="Ohm R.A."/>
            <person name="Otillar R.P."/>
            <person name="Pangilinan J.L."/>
            <person name="Peng Y."/>
            <person name="Rokas A."/>
            <person name="Rosa C.A."/>
            <person name="Scheuner C."/>
            <person name="Sibirny A.A."/>
            <person name="Slot J.C."/>
            <person name="Stielow J.B."/>
            <person name="Sun H."/>
            <person name="Kurtzman C.P."/>
            <person name="Blackwell M."/>
            <person name="Grigoriev I.V."/>
            <person name="Jeffries T.W."/>
        </authorList>
    </citation>
    <scope>NUCLEOTIDE SEQUENCE [LARGE SCALE GENOMIC DNA]</scope>
    <source>
        <strain evidence="3">ATCC 18201 / CBS 1600 / BCRC 20928 / JCM 3617 / NBRC 0987 / NRRL Y-1542</strain>
    </source>
</reference>
<dbReference type="SUPFAM" id="SSF52058">
    <property type="entry name" value="L domain-like"/>
    <property type="match status" value="1"/>
</dbReference>
<protein>
    <submittedName>
        <fullName evidence="2">Uncharacterized protein</fullName>
    </submittedName>
</protein>
<name>A0A1E4S1K2_CYBJN</name>
<dbReference type="GeneID" id="30989547"/>
<feature type="compositionally biased region" description="Basic and acidic residues" evidence="1">
    <location>
        <begin position="37"/>
        <end position="61"/>
    </location>
</feature>